<reference evidence="1" key="1">
    <citation type="submission" date="2014-11" db="EMBL/GenBank/DDBJ databases">
        <authorList>
            <person name="Amaro Gonzalez C."/>
        </authorList>
    </citation>
    <scope>NUCLEOTIDE SEQUENCE</scope>
</reference>
<evidence type="ECO:0000313" key="1">
    <source>
        <dbReference type="EMBL" id="JAH35334.1"/>
    </source>
</evidence>
<proteinExistence type="predicted"/>
<dbReference type="EMBL" id="GBXM01073243">
    <property type="protein sequence ID" value="JAH35334.1"/>
    <property type="molecule type" value="Transcribed_RNA"/>
</dbReference>
<sequence length="29" mass="3238">MCALTQCSVLNQSQCRVLNQSLCKLCVHN</sequence>
<name>A0A0E9S1Q2_ANGAN</name>
<reference evidence="1" key="2">
    <citation type="journal article" date="2015" name="Fish Shellfish Immunol.">
        <title>Early steps in the European eel (Anguilla anguilla)-Vibrio vulnificus interaction in the gills: Role of the RtxA13 toxin.</title>
        <authorList>
            <person name="Callol A."/>
            <person name="Pajuelo D."/>
            <person name="Ebbesson L."/>
            <person name="Teles M."/>
            <person name="MacKenzie S."/>
            <person name="Amaro C."/>
        </authorList>
    </citation>
    <scope>NUCLEOTIDE SEQUENCE</scope>
</reference>
<accession>A0A0E9S1Q2</accession>
<protein>
    <submittedName>
        <fullName evidence="1">Uncharacterized protein</fullName>
    </submittedName>
</protein>
<dbReference type="AlphaFoldDB" id="A0A0E9S1Q2"/>
<organism evidence="1">
    <name type="scientific">Anguilla anguilla</name>
    <name type="common">European freshwater eel</name>
    <name type="synonym">Muraena anguilla</name>
    <dbReference type="NCBI Taxonomy" id="7936"/>
    <lineage>
        <taxon>Eukaryota</taxon>
        <taxon>Metazoa</taxon>
        <taxon>Chordata</taxon>
        <taxon>Craniata</taxon>
        <taxon>Vertebrata</taxon>
        <taxon>Euteleostomi</taxon>
        <taxon>Actinopterygii</taxon>
        <taxon>Neopterygii</taxon>
        <taxon>Teleostei</taxon>
        <taxon>Anguilliformes</taxon>
        <taxon>Anguillidae</taxon>
        <taxon>Anguilla</taxon>
    </lineage>
</organism>